<keyword evidence="1" id="KW-0812">Transmembrane</keyword>
<dbReference type="OrthoDB" id="271154at2759"/>
<feature type="transmembrane region" description="Helical" evidence="1">
    <location>
        <begin position="125"/>
        <end position="146"/>
    </location>
</feature>
<dbReference type="RefSeq" id="XP_028886045.1">
    <property type="nucleotide sequence ID" value="XM_029022387.1"/>
</dbReference>
<accession>A0A1X0P5Z3</accession>
<protein>
    <submittedName>
        <fullName evidence="2">Uncharacterized protein</fullName>
    </submittedName>
</protein>
<name>A0A1X0P5Z3_9TRYP</name>
<feature type="transmembrane region" description="Helical" evidence="1">
    <location>
        <begin position="17"/>
        <end position="38"/>
    </location>
</feature>
<proteinExistence type="predicted"/>
<evidence type="ECO:0000313" key="2">
    <source>
        <dbReference type="EMBL" id="ORC91979.1"/>
    </source>
</evidence>
<dbReference type="VEuPathDB" id="TriTrypDB:TM35_000041930"/>
<dbReference type="Proteomes" id="UP000192257">
    <property type="component" value="Unassembled WGS sequence"/>
</dbReference>
<gene>
    <name evidence="2" type="ORF">TM35_000041930</name>
</gene>
<comment type="caution">
    <text evidence="2">The sequence shown here is derived from an EMBL/GenBank/DDBJ whole genome shotgun (WGS) entry which is preliminary data.</text>
</comment>
<reference evidence="2 3" key="1">
    <citation type="submission" date="2017-03" db="EMBL/GenBank/DDBJ databases">
        <title>An alternative strategy for trypanosome survival in the mammalian bloodstream revealed through genome and transcriptome analysis of the ubiquitous bovine parasite Trypanosoma (Megatrypanum) theileri.</title>
        <authorList>
            <person name="Kelly S."/>
            <person name="Ivens A."/>
            <person name="Mott A."/>
            <person name="O'Neill E."/>
            <person name="Emms D."/>
            <person name="Macleod O."/>
            <person name="Voorheis P."/>
            <person name="Matthews J."/>
            <person name="Matthews K."/>
            <person name="Carrington M."/>
        </authorList>
    </citation>
    <scope>NUCLEOTIDE SEQUENCE [LARGE SCALE GENOMIC DNA]</scope>
    <source>
        <strain evidence="2">Edinburgh</strain>
    </source>
</reference>
<feature type="transmembrane region" description="Helical" evidence="1">
    <location>
        <begin position="59"/>
        <end position="77"/>
    </location>
</feature>
<dbReference type="GeneID" id="39982167"/>
<evidence type="ECO:0000313" key="3">
    <source>
        <dbReference type="Proteomes" id="UP000192257"/>
    </source>
</evidence>
<dbReference type="EMBL" id="NBCO01000004">
    <property type="protein sequence ID" value="ORC91979.1"/>
    <property type="molecule type" value="Genomic_DNA"/>
</dbReference>
<sequence length="151" mass="16673">MSVNALLWTALQSVNPWAVLACAIIQEVFAFLWFGCILKNVGDYYLAADKGVRRVEHIVHRYSFLFCNSTTIAAGILRAVSVQVMVTVCGGHTFNDYQQAAVVIALLSCINLHDSFWSQRPLPLLLTNCGYEAAAAVLAAVSYFGMQKYVF</sequence>
<organism evidence="2 3">
    <name type="scientific">Trypanosoma theileri</name>
    <dbReference type="NCBI Taxonomy" id="67003"/>
    <lineage>
        <taxon>Eukaryota</taxon>
        <taxon>Discoba</taxon>
        <taxon>Euglenozoa</taxon>
        <taxon>Kinetoplastea</taxon>
        <taxon>Metakinetoplastina</taxon>
        <taxon>Trypanosomatida</taxon>
        <taxon>Trypanosomatidae</taxon>
        <taxon>Trypanosoma</taxon>
    </lineage>
</organism>
<dbReference type="AlphaFoldDB" id="A0A1X0P5Z3"/>
<feature type="transmembrane region" description="Helical" evidence="1">
    <location>
        <begin position="97"/>
        <end position="113"/>
    </location>
</feature>
<keyword evidence="1" id="KW-1133">Transmembrane helix</keyword>
<evidence type="ECO:0000256" key="1">
    <source>
        <dbReference type="SAM" id="Phobius"/>
    </source>
</evidence>
<keyword evidence="1" id="KW-0472">Membrane</keyword>
<keyword evidence="3" id="KW-1185">Reference proteome</keyword>